<dbReference type="GO" id="GO:0003860">
    <property type="term" value="F:3-hydroxyisobutyryl-CoA hydrolase activity"/>
    <property type="evidence" value="ECO:0007669"/>
    <property type="project" value="UniProtKB-UniRule"/>
</dbReference>
<evidence type="ECO:0000259" key="4">
    <source>
        <dbReference type="Pfam" id="PF16113"/>
    </source>
</evidence>
<feature type="transmembrane region" description="Helical" evidence="3">
    <location>
        <begin position="476"/>
        <end position="498"/>
    </location>
</feature>
<keyword evidence="1 2" id="KW-0378">Hydrolase</keyword>
<keyword evidence="6" id="KW-1185">Reference proteome</keyword>
<dbReference type="InterPro" id="IPR045004">
    <property type="entry name" value="ECH_dom"/>
</dbReference>
<sequence length="578" mass="65087">MQIVSRSLTILTPLAHLPPPLSAILRPLNPSAILPKVSYSSRSLSSMANDAEDFVKGTIFPNGVAVITLDRPKALNAMNLGMDLKYKDFLDQWETNQDVKCVLVESSSPRAFSAGGDVKRIVMKCDLSEIIKVFTAEYSLVCKIHQYRKPYICLMDGMTMGFGIGLSGHGRYRIRTVLAMPENGIGLFPDVGFSYIAAKSPGRGAVGSYLGMTGARISSAADALYIGLGTHFVPSEKLASFKQALFELSLSDDPHKDVQLLLAEYKEEPKEESQLKVLFPYIASTFGRDKSVSQTFDELKKLQSSSDAAVAEWARDALLGLGRGAPFSLFLTQRHFSKVASESENDQHPLSTLNGVMKTEYRIALRSSIRNDFAEGVRAVLVDKDQKPKWNPSRLEDVDVNEVESLFDALAPEDELQLMLNSVLCIEIFTAIDMLFNILELYENFSTQYKLKVAATKHWIFYIENRLESLEISPVMVGQTFCLFVFIFRVDIFCWKFAGNVQIHRKMSYFRRKKLTDNGCGMLAMVFHDQTSLLFLSLSYSPFVFIFFISYDHIIKMLPIDIWEITILLPMLRFFPKL</sequence>
<dbReference type="Pfam" id="PF16113">
    <property type="entry name" value="ECH_2"/>
    <property type="match status" value="1"/>
</dbReference>
<gene>
    <name evidence="5" type="ORF">IEQ34_012937</name>
</gene>
<evidence type="ECO:0000256" key="3">
    <source>
        <dbReference type="SAM" id="Phobius"/>
    </source>
</evidence>
<evidence type="ECO:0000313" key="6">
    <source>
        <dbReference type="Proteomes" id="UP000775213"/>
    </source>
</evidence>
<dbReference type="CDD" id="cd06558">
    <property type="entry name" value="crotonase-like"/>
    <property type="match status" value="1"/>
</dbReference>
<name>A0AAV7GPY8_DENCH</name>
<comment type="catalytic activity">
    <reaction evidence="2">
        <text>3-hydroxy-2-methylpropanoyl-CoA + H2O = 3-hydroxy-2-methylpropanoate + CoA + H(+)</text>
        <dbReference type="Rhea" id="RHEA:20888"/>
        <dbReference type="ChEBI" id="CHEBI:11805"/>
        <dbReference type="ChEBI" id="CHEBI:15377"/>
        <dbReference type="ChEBI" id="CHEBI:15378"/>
        <dbReference type="ChEBI" id="CHEBI:57287"/>
        <dbReference type="ChEBI" id="CHEBI:57340"/>
        <dbReference type="EC" id="3.1.2.4"/>
    </reaction>
</comment>
<dbReference type="PANTHER" id="PTHR43176:SF5">
    <property type="entry name" value="3-HYDROXYISOBUTYRYL-COA HYDROLASE-LIKE PROTEIN 4, MITOCHONDRIAL"/>
    <property type="match status" value="1"/>
</dbReference>
<keyword evidence="3" id="KW-0812">Transmembrane</keyword>
<feature type="domain" description="Enoyl-CoA hydratase/isomerase" evidence="4">
    <location>
        <begin position="65"/>
        <end position="407"/>
    </location>
</feature>
<dbReference type="GO" id="GO:0006574">
    <property type="term" value="P:L-valine catabolic process"/>
    <property type="evidence" value="ECO:0007669"/>
    <property type="project" value="UniProtKB-UniRule"/>
</dbReference>
<dbReference type="EMBL" id="JAGFBR010000012">
    <property type="protein sequence ID" value="KAH0457622.1"/>
    <property type="molecule type" value="Genomic_DNA"/>
</dbReference>
<dbReference type="GO" id="GO:0005829">
    <property type="term" value="C:cytosol"/>
    <property type="evidence" value="ECO:0007669"/>
    <property type="project" value="TreeGrafter"/>
</dbReference>
<dbReference type="NCBIfam" id="NF004127">
    <property type="entry name" value="PRK05617.1"/>
    <property type="match status" value="1"/>
</dbReference>
<dbReference type="SUPFAM" id="SSF52096">
    <property type="entry name" value="ClpP/crotonase"/>
    <property type="match status" value="1"/>
</dbReference>
<comment type="caution">
    <text evidence="5">The sequence shown here is derived from an EMBL/GenBank/DDBJ whole genome shotgun (WGS) entry which is preliminary data.</text>
</comment>
<keyword evidence="3" id="KW-0472">Membrane</keyword>
<feature type="transmembrane region" description="Helical" evidence="3">
    <location>
        <begin position="532"/>
        <end position="551"/>
    </location>
</feature>
<dbReference type="EC" id="3.1.2.4" evidence="2"/>
<dbReference type="InterPro" id="IPR029045">
    <property type="entry name" value="ClpP/crotonase-like_dom_sf"/>
</dbReference>
<organism evidence="5 6">
    <name type="scientific">Dendrobium chrysotoxum</name>
    <name type="common">Orchid</name>
    <dbReference type="NCBI Taxonomy" id="161865"/>
    <lineage>
        <taxon>Eukaryota</taxon>
        <taxon>Viridiplantae</taxon>
        <taxon>Streptophyta</taxon>
        <taxon>Embryophyta</taxon>
        <taxon>Tracheophyta</taxon>
        <taxon>Spermatophyta</taxon>
        <taxon>Magnoliopsida</taxon>
        <taxon>Liliopsida</taxon>
        <taxon>Asparagales</taxon>
        <taxon>Orchidaceae</taxon>
        <taxon>Epidendroideae</taxon>
        <taxon>Malaxideae</taxon>
        <taxon>Dendrobiinae</taxon>
        <taxon>Dendrobium</taxon>
    </lineage>
</organism>
<comment type="function">
    <text evidence="2">Hydrolyzes 3-hydroxyisobutyryl-CoA (HIBYL-CoA), a saline catabolite. Has high activity toward isobutyryl-CoA. Could be an isobutyryl-CoA dehydrogenase that functions in valine catabolism.</text>
</comment>
<evidence type="ECO:0000313" key="5">
    <source>
        <dbReference type="EMBL" id="KAH0457622.1"/>
    </source>
</evidence>
<comment type="pathway">
    <text evidence="2">Amino-acid degradation; L-valine degradation.</text>
</comment>
<accession>A0AAV7GPY8</accession>
<protein>
    <recommendedName>
        <fullName evidence="2">3-hydroxyisobutyryl-CoA hydrolase</fullName>
        <shortName evidence="2">HIB-CoA hydrolase</shortName>
        <shortName evidence="2">HIBYL-CoA-H</shortName>
        <ecNumber evidence="2">3.1.2.4</ecNumber>
    </recommendedName>
    <alternativeName>
        <fullName evidence="2">3-hydroxyisobutyryl-coenzyme A hydrolase</fullName>
    </alternativeName>
</protein>
<dbReference type="PANTHER" id="PTHR43176">
    <property type="entry name" value="3-HYDROXYISOBUTYRYL-COA HYDROLASE-RELATED"/>
    <property type="match status" value="1"/>
</dbReference>
<proteinExistence type="inferred from homology"/>
<comment type="similarity">
    <text evidence="2">Belongs to the enoyl-CoA hydratase/isomerase family.</text>
</comment>
<evidence type="ECO:0000256" key="2">
    <source>
        <dbReference type="RuleBase" id="RU369070"/>
    </source>
</evidence>
<dbReference type="InterPro" id="IPR032259">
    <property type="entry name" value="HIBYL-CoA-H"/>
</dbReference>
<keyword evidence="3" id="KW-1133">Transmembrane helix</keyword>
<reference evidence="5 6" key="1">
    <citation type="journal article" date="2021" name="Hortic Res">
        <title>Chromosome-scale assembly of the Dendrobium chrysotoxum genome enhances the understanding of orchid evolution.</title>
        <authorList>
            <person name="Zhang Y."/>
            <person name="Zhang G.Q."/>
            <person name="Zhang D."/>
            <person name="Liu X.D."/>
            <person name="Xu X.Y."/>
            <person name="Sun W.H."/>
            <person name="Yu X."/>
            <person name="Zhu X."/>
            <person name="Wang Z.W."/>
            <person name="Zhao X."/>
            <person name="Zhong W.Y."/>
            <person name="Chen H."/>
            <person name="Yin W.L."/>
            <person name="Huang T."/>
            <person name="Niu S.C."/>
            <person name="Liu Z.J."/>
        </authorList>
    </citation>
    <scope>NUCLEOTIDE SEQUENCE [LARGE SCALE GENOMIC DNA]</scope>
    <source>
        <strain evidence="5">Lindl</strain>
    </source>
</reference>
<dbReference type="Gene3D" id="3.90.226.10">
    <property type="entry name" value="2-enoyl-CoA Hydratase, Chain A, domain 1"/>
    <property type="match status" value="1"/>
</dbReference>
<dbReference type="AlphaFoldDB" id="A0AAV7GPY8"/>
<dbReference type="Proteomes" id="UP000775213">
    <property type="component" value="Unassembled WGS sequence"/>
</dbReference>
<evidence type="ECO:0000256" key="1">
    <source>
        <dbReference type="ARBA" id="ARBA00022801"/>
    </source>
</evidence>